<organism evidence="10 11">
    <name type="scientific">Tieghemiomyces parasiticus</name>
    <dbReference type="NCBI Taxonomy" id="78921"/>
    <lineage>
        <taxon>Eukaryota</taxon>
        <taxon>Fungi</taxon>
        <taxon>Fungi incertae sedis</taxon>
        <taxon>Zoopagomycota</taxon>
        <taxon>Kickxellomycotina</taxon>
        <taxon>Dimargaritomycetes</taxon>
        <taxon>Dimargaritales</taxon>
        <taxon>Dimargaritaceae</taxon>
        <taxon>Tieghemiomyces</taxon>
    </lineage>
</organism>
<proteinExistence type="predicted"/>
<evidence type="ECO:0000256" key="1">
    <source>
        <dbReference type="ARBA" id="ARBA00004167"/>
    </source>
</evidence>
<evidence type="ECO:0000313" key="11">
    <source>
        <dbReference type="Proteomes" id="UP001150569"/>
    </source>
</evidence>
<keyword evidence="11" id="KW-1185">Reference proteome</keyword>
<feature type="compositionally biased region" description="Basic residues" evidence="6">
    <location>
        <begin position="227"/>
        <end position="236"/>
    </location>
</feature>
<dbReference type="AlphaFoldDB" id="A0A9W8E0M9"/>
<feature type="compositionally biased region" description="Low complexity" evidence="6">
    <location>
        <begin position="209"/>
        <end position="226"/>
    </location>
</feature>
<gene>
    <name evidence="10" type="ORF">IWQ60_002929</name>
</gene>
<evidence type="ECO:0000256" key="8">
    <source>
        <dbReference type="SAM" id="SignalP"/>
    </source>
</evidence>
<dbReference type="OrthoDB" id="27095at2759"/>
<evidence type="ECO:0000256" key="2">
    <source>
        <dbReference type="ARBA" id="ARBA00022692"/>
    </source>
</evidence>
<dbReference type="GO" id="GO:0072546">
    <property type="term" value="C:EMC complex"/>
    <property type="evidence" value="ECO:0007669"/>
    <property type="project" value="TreeGrafter"/>
</dbReference>
<evidence type="ECO:0000256" key="5">
    <source>
        <dbReference type="ARBA" id="ARBA00023136"/>
    </source>
</evidence>
<evidence type="ECO:0000313" key="10">
    <source>
        <dbReference type="EMBL" id="KAJ1927422.1"/>
    </source>
</evidence>
<feature type="transmembrane region" description="Helical" evidence="7">
    <location>
        <begin position="137"/>
        <end position="160"/>
    </location>
</feature>
<feature type="signal peptide" evidence="8">
    <location>
        <begin position="1"/>
        <end position="20"/>
    </location>
</feature>
<dbReference type="Pfam" id="PF09430">
    <property type="entry name" value="EMC7_beta-sandw"/>
    <property type="match status" value="1"/>
</dbReference>
<dbReference type="EMBL" id="JANBPT010000118">
    <property type="protein sequence ID" value="KAJ1927422.1"/>
    <property type="molecule type" value="Genomic_DNA"/>
</dbReference>
<feature type="region of interest" description="Disordered" evidence="6">
    <location>
        <begin position="170"/>
        <end position="190"/>
    </location>
</feature>
<keyword evidence="3 8" id="KW-0732">Signal</keyword>
<feature type="domain" description="ER membrane protein complex subunit 7 beta-sandwich" evidence="9">
    <location>
        <begin position="40"/>
        <end position="150"/>
    </location>
</feature>
<dbReference type="InterPro" id="IPR039163">
    <property type="entry name" value="EMC7"/>
</dbReference>
<keyword evidence="4 7" id="KW-1133">Transmembrane helix</keyword>
<reference evidence="10" key="1">
    <citation type="submission" date="2022-07" db="EMBL/GenBank/DDBJ databases">
        <title>Phylogenomic reconstructions and comparative analyses of Kickxellomycotina fungi.</title>
        <authorList>
            <person name="Reynolds N.K."/>
            <person name="Stajich J.E."/>
            <person name="Barry K."/>
            <person name="Grigoriev I.V."/>
            <person name="Crous P."/>
            <person name="Smith M.E."/>
        </authorList>
    </citation>
    <scope>NUCLEOTIDE SEQUENCE</scope>
    <source>
        <strain evidence="10">RSA 861</strain>
    </source>
</reference>
<comment type="subcellular location">
    <subcellularLocation>
        <location evidence="1">Membrane</location>
        <topology evidence="1">Single-pass membrane protein</topology>
    </subcellularLocation>
</comment>
<keyword evidence="5 7" id="KW-0472">Membrane</keyword>
<name>A0A9W8E0M9_9FUNG</name>
<feature type="region of interest" description="Disordered" evidence="6">
    <location>
        <begin position="209"/>
        <end position="236"/>
    </location>
</feature>
<evidence type="ECO:0000259" key="9">
    <source>
        <dbReference type="Pfam" id="PF09430"/>
    </source>
</evidence>
<keyword evidence="2 7" id="KW-0812">Transmembrane</keyword>
<dbReference type="PANTHER" id="PTHR13605">
    <property type="entry name" value="ER MEMBRANE PROTEIN COMPLEX SUBUNIT 7"/>
    <property type="match status" value="1"/>
</dbReference>
<dbReference type="PANTHER" id="PTHR13605:SF4">
    <property type="entry name" value="ER MEMBRANE PROTEIN COMPLEX SUBUNIT 7"/>
    <property type="match status" value="1"/>
</dbReference>
<sequence>MRSLFALVASSCFAACATVAFRVQGQIYANEVLPDLTGLNPSTRILVDGGAYATWVRQDGQFELDVPPGNWLLEVESKDYVFTKYQLVIRDGDRETVTALPIIPGESWAQDQGKVVRHPLQVQAMGKMDFFTPREGFNIIGMFTSPYMLMMGVTVLLMFVMPKLQASMDPESQKEWEEEKGKLQTQMNSLQAPDVAASLAKWMSPGAAASSSATTAAPAASPAATKTKSKKKKPKS</sequence>
<evidence type="ECO:0000256" key="7">
    <source>
        <dbReference type="SAM" id="Phobius"/>
    </source>
</evidence>
<dbReference type="InterPro" id="IPR019008">
    <property type="entry name" value="Beta_sandwich_EMC7"/>
</dbReference>
<feature type="chain" id="PRO_5040808104" description="ER membrane protein complex subunit 7 beta-sandwich domain-containing protein" evidence="8">
    <location>
        <begin position="21"/>
        <end position="236"/>
    </location>
</feature>
<protein>
    <recommendedName>
        <fullName evidence="9">ER membrane protein complex subunit 7 beta-sandwich domain-containing protein</fullName>
    </recommendedName>
</protein>
<dbReference type="Proteomes" id="UP001150569">
    <property type="component" value="Unassembled WGS sequence"/>
</dbReference>
<evidence type="ECO:0000256" key="6">
    <source>
        <dbReference type="SAM" id="MobiDB-lite"/>
    </source>
</evidence>
<feature type="compositionally biased region" description="Basic and acidic residues" evidence="6">
    <location>
        <begin position="171"/>
        <end position="182"/>
    </location>
</feature>
<accession>A0A9W8E0M9</accession>
<evidence type="ECO:0000256" key="3">
    <source>
        <dbReference type="ARBA" id="ARBA00022729"/>
    </source>
</evidence>
<evidence type="ECO:0000256" key="4">
    <source>
        <dbReference type="ARBA" id="ARBA00022989"/>
    </source>
</evidence>
<comment type="caution">
    <text evidence="10">The sequence shown here is derived from an EMBL/GenBank/DDBJ whole genome shotgun (WGS) entry which is preliminary data.</text>
</comment>